<protein>
    <submittedName>
        <fullName evidence="2">Oxidoreductase membrane subunit</fullName>
    </submittedName>
</protein>
<reference evidence="2" key="1">
    <citation type="journal article" date="2021" name="PeerJ">
        <title>Extensive microbial diversity within the chicken gut microbiome revealed by metagenomics and culture.</title>
        <authorList>
            <person name="Gilroy R."/>
            <person name="Ravi A."/>
            <person name="Getino M."/>
            <person name="Pursley I."/>
            <person name="Horton D.L."/>
            <person name="Alikhan N.F."/>
            <person name="Baker D."/>
            <person name="Gharbi K."/>
            <person name="Hall N."/>
            <person name="Watson M."/>
            <person name="Adriaenssens E.M."/>
            <person name="Foster-Nyarko E."/>
            <person name="Jarju S."/>
            <person name="Secka A."/>
            <person name="Antonio M."/>
            <person name="Oren A."/>
            <person name="Chaudhuri R.R."/>
            <person name="La Ragione R."/>
            <person name="Hildebrand F."/>
            <person name="Pallen M.J."/>
        </authorList>
    </citation>
    <scope>NUCLEOTIDE SEQUENCE</scope>
    <source>
        <strain evidence="2">ChiSjej3B21-8574</strain>
    </source>
</reference>
<name>A0A9D2PHC8_9FIRM</name>
<feature type="transmembrane region" description="Helical" evidence="1">
    <location>
        <begin position="12"/>
        <end position="30"/>
    </location>
</feature>
<feature type="transmembrane region" description="Helical" evidence="1">
    <location>
        <begin position="36"/>
        <end position="53"/>
    </location>
</feature>
<gene>
    <name evidence="2" type="ORF">H9754_01590</name>
</gene>
<feature type="transmembrane region" description="Helical" evidence="1">
    <location>
        <begin position="65"/>
        <end position="84"/>
    </location>
</feature>
<keyword evidence="1" id="KW-0472">Membrane</keyword>
<dbReference type="EMBL" id="DWWD01000009">
    <property type="protein sequence ID" value="HJC49269.1"/>
    <property type="molecule type" value="Genomic_DNA"/>
</dbReference>
<accession>A0A9D2PHC8</accession>
<evidence type="ECO:0000313" key="2">
    <source>
        <dbReference type="EMBL" id="HJC49269.1"/>
    </source>
</evidence>
<proteinExistence type="predicted"/>
<keyword evidence="1" id="KW-0812">Transmembrane</keyword>
<comment type="caution">
    <text evidence="2">The sequence shown here is derived from an EMBL/GenBank/DDBJ whole genome shotgun (WGS) entry which is preliminary data.</text>
</comment>
<keyword evidence="1" id="KW-1133">Transmembrane helix</keyword>
<evidence type="ECO:0000256" key="1">
    <source>
        <dbReference type="SAM" id="Phobius"/>
    </source>
</evidence>
<reference evidence="2" key="2">
    <citation type="submission" date="2021-04" db="EMBL/GenBank/DDBJ databases">
        <authorList>
            <person name="Gilroy R."/>
        </authorList>
    </citation>
    <scope>NUCLEOTIDE SEQUENCE</scope>
    <source>
        <strain evidence="2">ChiSjej3B21-8574</strain>
    </source>
</reference>
<dbReference type="Proteomes" id="UP000823904">
    <property type="component" value="Unassembled WGS sequence"/>
</dbReference>
<organism evidence="2 3">
    <name type="scientific">Candidatus Anaerostipes avistercoris</name>
    <dbReference type="NCBI Taxonomy" id="2838462"/>
    <lineage>
        <taxon>Bacteria</taxon>
        <taxon>Bacillati</taxon>
        <taxon>Bacillota</taxon>
        <taxon>Clostridia</taxon>
        <taxon>Lachnospirales</taxon>
        <taxon>Lachnospiraceae</taxon>
        <taxon>Anaerostipes</taxon>
    </lineage>
</organism>
<sequence>MYMGKLTFKRQIILGIILIIVGNVLAFVSYNGIFSNIMWIIYGLLFVINPVYPEQYSCNERKAKIGARIAGIVCIIFGLITRFIV</sequence>
<evidence type="ECO:0000313" key="3">
    <source>
        <dbReference type="Proteomes" id="UP000823904"/>
    </source>
</evidence>
<dbReference type="AlphaFoldDB" id="A0A9D2PHC8"/>